<evidence type="ECO:0000313" key="2">
    <source>
        <dbReference type="EMBL" id="TWH65957.1"/>
    </source>
</evidence>
<dbReference type="Proteomes" id="UP000319825">
    <property type="component" value="Unassembled WGS sequence"/>
</dbReference>
<evidence type="ECO:0000256" key="1">
    <source>
        <dbReference type="SAM" id="MobiDB-lite"/>
    </source>
</evidence>
<gene>
    <name evidence="2" type="ORF">JD77_00900</name>
</gene>
<feature type="region of interest" description="Disordered" evidence="1">
    <location>
        <begin position="85"/>
        <end position="106"/>
    </location>
</feature>
<dbReference type="EMBL" id="VLKE01000001">
    <property type="protein sequence ID" value="TWH65957.1"/>
    <property type="molecule type" value="Genomic_DNA"/>
</dbReference>
<organism evidence="2 3">
    <name type="scientific">Micromonospora olivasterospora</name>
    <dbReference type="NCBI Taxonomy" id="1880"/>
    <lineage>
        <taxon>Bacteria</taxon>
        <taxon>Bacillati</taxon>
        <taxon>Actinomycetota</taxon>
        <taxon>Actinomycetes</taxon>
        <taxon>Micromonosporales</taxon>
        <taxon>Micromonosporaceae</taxon>
        <taxon>Micromonospora</taxon>
    </lineage>
</organism>
<reference evidence="2 3" key="1">
    <citation type="submission" date="2019-07" db="EMBL/GenBank/DDBJ databases">
        <title>R&amp;d 2014.</title>
        <authorList>
            <person name="Klenk H.-P."/>
        </authorList>
    </citation>
    <scope>NUCLEOTIDE SEQUENCE [LARGE SCALE GENOMIC DNA]</scope>
    <source>
        <strain evidence="2 3">DSM 43868</strain>
    </source>
</reference>
<accession>A0A562I4L4</accession>
<proteinExistence type="predicted"/>
<sequence length="148" mass="15631">MDRGACCHVAGDIAFDSKNNLWLVTGDDTPSGAGGSGGFSPHNDSVSDSGVYQAPFADARRSSANTNDLRGKILRITVRPDGSYTVPAGNMFPEAQDPGDRTRPEIHAMGFRNPFRITLDKNDVAYLTDYSPDSSTAAVGRGRPAPAG</sequence>
<dbReference type="InterPro" id="IPR011042">
    <property type="entry name" value="6-blade_b-propeller_TolB-like"/>
</dbReference>
<dbReference type="AlphaFoldDB" id="A0A562I4L4"/>
<evidence type="ECO:0000313" key="3">
    <source>
        <dbReference type="Proteomes" id="UP000319825"/>
    </source>
</evidence>
<comment type="caution">
    <text evidence="2">The sequence shown here is derived from an EMBL/GenBank/DDBJ whole genome shotgun (WGS) entry which is preliminary data.</text>
</comment>
<protein>
    <submittedName>
        <fullName evidence="2">Glucose/sorbosone dehydrogenase</fullName>
    </submittedName>
</protein>
<keyword evidence="3" id="KW-1185">Reference proteome</keyword>
<name>A0A562I4L4_MICOL</name>
<dbReference type="RefSeq" id="WP_342799631.1">
    <property type="nucleotide sequence ID" value="NZ_VLKE01000001.1"/>
</dbReference>
<dbReference type="PANTHER" id="PTHR19328">
    <property type="entry name" value="HEDGEHOG-INTERACTING PROTEIN"/>
    <property type="match status" value="1"/>
</dbReference>
<dbReference type="Gene3D" id="2.120.10.30">
    <property type="entry name" value="TolB, C-terminal domain"/>
    <property type="match status" value="1"/>
</dbReference>
<dbReference type="PANTHER" id="PTHR19328:SF75">
    <property type="entry name" value="ALDOSE SUGAR DEHYDROGENASE YLII"/>
    <property type="match status" value="1"/>
</dbReference>